<proteinExistence type="predicted"/>
<evidence type="ECO:0000256" key="2">
    <source>
        <dbReference type="ARBA" id="ARBA00022723"/>
    </source>
</evidence>
<dbReference type="InterPro" id="IPR058240">
    <property type="entry name" value="rSAM_sf"/>
</dbReference>
<dbReference type="PROSITE" id="PS51918">
    <property type="entry name" value="RADICAL_SAM"/>
    <property type="match status" value="1"/>
</dbReference>
<gene>
    <name evidence="6" type="ORF">METZ01_LOCUS303699</name>
</gene>
<dbReference type="GO" id="GO:0051539">
    <property type="term" value="F:4 iron, 4 sulfur cluster binding"/>
    <property type="evidence" value="ECO:0007669"/>
    <property type="project" value="TreeGrafter"/>
</dbReference>
<dbReference type="InterPro" id="IPR007197">
    <property type="entry name" value="rSAM"/>
</dbReference>
<dbReference type="GO" id="GO:0006779">
    <property type="term" value="P:porphyrin-containing compound biosynthetic process"/>
    <property type="evidence" value="ECO:0007669"/>
    <property type="project" value="TreeGrafter"/>
</dbReference>
<dbReference type="SFLD" id="SFLDS00029">
    <property type="entry name" value="Radical_SAM"/>
    <property type="match status" value="1"/>
</dbReference>
<evidence type="ECO:0000256" key="1">
    <source>
        <dbReference type="ARBA" id="ARBA00022691"/>
    </source>
</evidence>
<dbReference type="PANTHER" id="PTHR13932:SF5">
    <property type="entry name" value="RADICAL S-ADENOSYL METHIONINE DOMAIN-CONTAINING PROTEIN 1, MITOCHONDRIAL"/>
    <property type="match status" value="1"/>
</dbReference>
<name>A0A382MRT6_9ZZZZ</name>
<dbReference type="SUPFAM" id="SSF102114">
    <property type="entry name" value="Radical SAM enzymes"/>
    <property type="match status" value="1"/>
</dbReference>
<dbReference type="CDD" id="cd01335">
    <property type="entry name" value="Radical_SAM"/>
    <property type="match status" value="1"/>
</dbReference>
<organism evidence="6">
    <name type="scientific">marine metagenome</name>
    <dbReference type="NCBI Taxonomy" id="408172"/>
    <lineage>
        <taxon>unclassified sequences</taxon>
        <taxon>metagenomes</taxon>
        <taxon>ecological metagenomes</taxon>
    </lineage>
</organism>
<keyword evidence="1" id="KW-0949">S-adenosyl-L-methionine</keyword>
<evidence type="ECO:0000256" key="3">
    <source>
        <dbReference type="ARBA" id="ARBA00023004"/>
    </source>
</evidence>
<dbReference type="SFLD" id="SFLDG01065">
    <property type="entry name" value="anaerobic_coproporphyrinogen-I"/>
    <property type="match status" value="1"/>
</dbReference>
<sequence>MPLNAGLKITQDQAISLYIHVPFCQTKCSYCDFNTYSGIENLMPSFLDALVQEIHLWGNTLSNPKVDTIFFGGGTPSYIPTNHIEHILKAIGEAFQVSSSAETTIEANPGDLIQERDPDFSRLKINRLSLGVQSLSDSLLYILDRRHSSKEAVQAYYAARQLGITNINIDLMYGLPWQTLDQWHDTLNETLVLSPEHLSL</sequence>
<keyword evidence="2" id="KW-0479">Metal-binding</keyword>
<protein>
    <recommendedName>
        <fullName evidence="5">Radical SAM core domain-containing protein</fullName>
    </recommendedName>
</protein>
<keyword evidence="3" id="KW-0408">Iron</keyword>
<dbReference type="GO" id="GO:0003824">
    <property type="term" value="F:catalytic activity"/>
    <property type="evidence" value="ECO:0007669"/>
    <property type="project" value="InterPro"/>
</dbReference>
<dbReference type="InterPro" id="IPR013785">
    <property type="entry name" value="Aldolase_TIM"/>
</dbReference>
<dbReference type="PANTHER" id="PTHR13932">
    <property type="entry name" value="COPROPORPHYRINIGEN III OXIDASE"/>
    <property type="match status" value="1"/>
</dbReference>
<accession>A0A382MRT6</accession>
<dbReference type="EMBL" id="UINC01095065">
    <property type="protein sequence ID" value="SVC50845.1"/>
    <property type="molecule type" value="Genomic_DNA"/>
</dbReference>
<reference evidence="6" key="1">
    <citation type="submission" date="2018-05" db="EMBL/GenBank/DDBJ databases">
        <authorList>
            <person name="Lanie J.A."/>
            <person name="Ng W.-L."/>
            <person name="Kazmierczak K.M."/>
            <person name="Andrzejewski T.M."/>
            <person name="Davidsen T.M."/>
            <person name="Wayne K.J."/>
            <person name="Tettelin H."/>
            <person name="Glass J.I."/>
            <person name="Rusch D."/>
            <person name="Podicherti R."/>
            <person name="Tsui H.-C.T."/>
            <person name="Winkler M.E."/>
        </authorList>
    </citation>
    <scope>NUCLEOTIDE SEQUENCE</scope>
</reference>
<evidence type="ECO:0000259" key="5">
    <source>
        <dbReference type="PROSITE" id="PS51918"/>
    </source>
</evidence>
<dbReference type="Gene3D" id="3.20.20.70">
    <property type="entry name" value="Aldolase class I"/>
    <property type="match status" value="1"/>
</dbReference>
<dbReference type="GO" id="GO:0046872">
    <property type="term" value="F:metal ion binding"/>
    <property type="evidence" value="ECO:0007669"/>
    <property type="project" value="UniProtKB-KW"/>
</dbReference>
<dbReference type="AlphaFoldDB" id="A0A382MRT6"/>
<evidence type="ECO:0000256" key="4">
    <source>
        <dbReference type="ARBA" id="ARBA00023014"/>
    </source>
</evidence>
<feature type="domain" description="Radical SAM core" evidence="5">
    <location>
        <begin position="9"/>
        <end position="200"/>
    </location>
</feature>
<dbReference type="InterPro" id="IPR006638">
    <property type="entry name" value="Elp3/MiaA/NifB-like_rSAM"/>
</dbReference>
<dbReference type="Pfam" id="PF04055">
    <property type="entry name" value="Radical_SAM"/>
    <property type="match status" value="1"/>
</dbReference>
<evidence type="ECO:0000313" key="6">
    <source>
        <dbReference type="EMBL" id="SVC50845.1"/>
    </source>
</evidence>
<dbReference type="InterPro" id="IPR034505">
    <property type="entry name" value="Coproporphyrinogen-III_oxidase"/>
</dbReference>
<dbReference type="GO" id="GO:0005737">
    <property type="term" value="C:cytoplasm"/>
    <property type="evidence" value="ECO:0007669"/>
    <property type="project" value="TreeGrafter"/>
</dbReference>
<keyword evidence="4" id="KW-0411">Iron-sulfur</keyword>
<dbReference type="SMART" id="SM00729">
    <property type="entry name" value="Elp3"/>
    <property type="match status" value="1"/>
</dbReference>
<feature type="non-terminal residue" evidence="6">
    <location>
        <position position="200"/>
    </location>
</feature>